<dbReference type="InterPro" id="IPR050263">
    <property type="entry name" value="Bact_Fimbrial_Adh_Pro"/>
</dbReference>
<feature type="signal peptide" evidence="5">
    <location>
        <begin position="1"/>
        <end position="25"/>
    </location>
</feature>
<feature type="chain" id="PRO_5043868712" evidence="5">
    <location>
        <begin position="26"/>
        <end position="364"/>
    </location>
</feature>
<evidence type="ECO:0000256" key="2">
    <source>
        <dbReference type="ARBA" id="ARBA00006671"/>
    </source>
</evidence>
<keyword evidence="3 5" id="KW-0732">Signal</keyword>
<dbReference type="InterPro" id="IPR036937">
    <property type="entry name" value="Adhesion_dom_fimbrial_sf"/>
</dbReference>
<dbReference type="SUPFAM" id="SSF49401">
    <property type="entry name" value="Bacterial adhesins"/>
    <property type="match status" value="1"/>
</dbReference>
<sequence>MKNINKTLFQALLATLAWPAANAMAMPVDQTRCEFEQLTSANLKVHVRDLNTLYVPRDARIGTTIGTPELFEATLDQNNLALLCRTYGERINFNFQAARGVHPPLPAVDGRFLDAPVLRTNIPGIGAIVELLHPFLGGTDQFIPDSRPPRVPFTAYYEQTLLGPATLATFRHRITLVKTGDLPPGEHQLDGVLVTGHLDWGGFGKVLEYTLRAMVIQTQCDASADVSANPVDLGEWSVNDFTGPGFTTPPAAFQVRLSNCQVDPDPGNETLATIELDGINGSRPIGPADENVFSLTDDSAARGIGIQMLYNGVSMPLNKEIDLVPLTSDNVPLNFQARFFQTEPNSSLRTGLAKGALNFTIRYR</sequence>
<dbReference type="Gene3D" id="2.60.40.3310">
    <property type="match status" value="1"/>
</dbReference>
<feature type="domain" description="Fimbrial-type adhesion" evidence="6">
    <location>
        <begin position="215"/>
        <end position="363"/>
    </location>
</feature>
<comment type="caution">
    <text evidence="7">The sequence shown here is derived from an EMBL/GenBank/DDBJ whole genome shotgun (WGS) entry which is preliminary data.</text>
</comment>
<evidence type="ECO:0000256" key="1">
    <source>
        <dbReference type="ARBA" id="ARBA00004561"/>
    </source>
</evidence>
<proteinExistence type="inferred from homology"/>
<dbReference type="RefSeq" id="WP_010952915.1">
    <property type="nucleotide sequence ID" value="NZ_CP128540.1"/>
</dbReference>
<dbReference type="InterPro" id="IPR000259">
    <property type="entry name" value="Adhesion_dom_fimbrial"/>
</dbReference>
<dbReference type="GO" id="GO:0043709">
    <property type="term" value="P:cell adhesion involved in single-species biofilm formation"/>
    <property type="evidence" value="ECO:0007669"/>
    <property type="project" value="TreeGrafter"/>
</dbReference>
<keyword evidence="4" id="KW-0281">Fimbrium</keyword>
<evidence type="ECO:0000256" key="4">
    <source>
        <dbReference type="ARBA" id="ARBA00023263"/>
    </source>
</evidence>
<evidence type="ECO:0000313" key="8">
    <source>
        <dbReference type="Proteomes" id="UP001165439"/>
    </source>
</evidence>
<dbReference type="GeneID" id="83681568"/>
<accession>A0AAW7HGT8</accession>
<protein>
    <submittedName>
        <fullName evidence="7">Fimbrial protein</fullName>
    </submittedName>
</protein>
<reference evidence="7" key="1">
    <citation type="submission" date="2023-06" db="EMBL/GenBank/DDBJ databases">
        <title>MBL-encoding genomic islands in Pseudomonas spp. in Poland.</title>
        <authorList>
            <person name="Urbanowicz P."/>
            <person name="Izdebski R."/>
            <person name="Biedrzycka M."/>
            <person name="Gniadkowski M."/>
        </authorList>
    </citation>
    <scope>NUCLEOTIDE SEQUENCE</scope>
    <source>
        <strain evidence="7">NMI5768_13</strain>
    </source>
</reference>
<organism evidence="7 8">
    <name type="scientific">Pseudomonas alloputida</name>
    <dbReference type="NCBI Taxonomy" id="1940621"/>
    <lineage>
        <taxon>Bacteria</taxon>
        <taxon>Pseudomonadati</taxon>
        <taxon>Pseudomonadota</taxon>
        <taxon>Gammaproteobacteria</taxon>
        <taxon>Pseudomonadales</taxon>
        <taxon>Pseudomonadaceae</taxon>
        <taxon>Pseudomonas</taxon>
    </lineage>
</organism>
<dbReference type="Pfam" id="PF00419">
    <property type="entry name" value="Fimbrial"/>
    <property type="match status" value="1"/>
</dbReference>
<dbReference type="AlphaFoldDB" id="A0AAW7HGT8"/>
<dbReference type="EMBL" id="JAJSRF020000001">
    <property type="protein sequence ID" value="MDM3952617.1"/>
    <property type="molecule type" value="Genomic_DNA"/>
</dbReference>
<dbReference type="Gene3D" id="2.60.40.1090">
    <property type="entry name" value="Fimbrial-type adhesion domain"/>
    <property type="match status" value="1"/>
</dbReference>
<evidence type="ECO:0000259" key="6">
    <source>
        <dbReference type="Pfam" id="PF00419"/>
    </source>
</evidence>
<dbReference type="Proteomes" id="UP001165439">
    <property type="component" value="Unassembled WGS sequence"/>
</dbReference>
<evidence type="ECO:0000256" key="3">
    <source>
        <dbReference type="ARBA" id="ARBA00022729"/>
    </source>
</evidence>
<comment type="subcellular location">
    <subcellularLocation>
        <location evidence="1">Fimbrium</location>
    </subcellularLocation>
</comment>
<dbReference type="PANTHER" id="PTHR33420">
    <property type="entry name" value="FIMBRIAL SUBUNIT ELFA-RELATED"/>
    <property type="match status" value="1"/>
</dbReference>
<dbReference type="SMR" id="A0AAW7HGT8"/>
<dbReference type="InterPro" id="IPR008966">
    <property type="entry name" value="Adhesion_dom_sf"/>
</dbReference>
<dbReference type="GO" id="GO:0009289">
    <property type="term" value="C:pilus"/>
    <property type="evidence" value="ECO:0007669"/>
    <property type="project" value="UniProtKB-SubCell"/>
</dbReference>
<name>A0AAW7HGT8_9PSED</name>
<gene>
    <name evidence="7" type="ORF">LU674_009745</name>
</gene>
<dbReference type="PANTHER" id="PTHR33420:SF3">
    <property type="entry name" value="FIMBRIAL SUBUNIT ELFA"/>
    <property type="match status" value="1"/>
</dbReference>
<evidence type="ECO:0000313" key="7">
    <source>
        <dbReference type="EMBL" id="MDM3952617.1"/>
    </source>
</evidence>
<comment type="similarity">
    <text evidence="2">Belongs to the fimbrial protein family.</text>
</comment>
<evidence type="ECO:0000256" key="5">
    <source>
        <dbReference type="SAM" id="SignalP"/>
    </source>
</evidence>